<dbReference type="Proteomes" id="UP000054558">
    <property type="component" value="Unassembled WGS sequence"/>
</dbReference>
<feature type="transmembrane region" description="Helical" evidence="4">
    <location>
        <begin position="382"/>
        <end position="411"/>
    </location>
</feature>
<dbReference type="GO" id="GO:0016020">
    <property type="term" value="C:membrane"/>
    <property type="evidence" value="ECO:0007669"/>
    <property type="project" value="UniProtKB-SubCell"/>
</dbReference>
<organism evidence="6 7">
    <name type="scientific">Klebsormidium nitens</name>
    <name type="common">Green alga</name>
    <name type="synonym">Ulothrix nitens</name>
    <dbReference type="NCBI Taxonomy" id="105231"/>
    <lineage>
        <taxon>Eukaryota</taxon>
        <taxon>Viridiplantae</taxon>
        <taxon>Streptophyta</taxon>
        <taxon>Klebsormidiophyceae</taxon>
        <taxon>Klebsormidiales</taxon>
        <taxon>Klebsormidiaceae</taxon>
        <taxon>Klebsormidium</taxon>
    </lineage>
</organism>
<protein>
    <submittedName>
        <fullName evidence="6">Cyclic nucleotide-gated ion channel</fullName>
    </submittedName>
</protein>
<keyword evidence="1" id="KW-1071">Ligand-gated ion channel</keyword>
<dbReference type="SUPFAM" id="SSF81324">
    <property type="entry name" value="Voltage-gated potassium channels"/>
    <property type="match status" value="1"/>
</dbReference>
<dbReference type="SMART" id="SM00100">
    <property type="entry name" value="cNMP"/>
    <property type="match status" value="1"/>
</dbReference>
<feature type="region of interest" description="Disordered" evidence="3">
    <location>
        <begin position="1"/>
        <end position="30"/>
    </location>
</feature>
<feature type="transmembrane region" description="Helical" evidence="4">
    <location>
        <begin position="178"/>
        <end position="201"/>
    </location>
</feature>
<dbReference type="OrthoDB" id="421226at2759"/>
<evidence type="ECO:0000256" key="1">
    <source>
        <dbReference type="ARBA" id="ARBA00023286"/>
    </source>
</evidence>
<feature type="domain" description="Cyclic nucleotide-binding" evidence="5">
    <location>
        <begin position="485"/>
        <end position="563"/>
    </location>
</feature>
<name>A0A1Y1HNB8_KLENI</name>
<keyword evidence="2" id="KW-0407">Ion channel</keyword>
<dbReference type="OMA" id="TIGFPCL"/>
<dbReference type="Gene3D" id="1.10.287.630">
    <property type="entry name" value="Helix hairpin bin"/>
    <property type="match status" value="1"/>
</dbReference>
<dbReference type="InterPro" id="IPR000595">
    <property type="entry name" value="cNMP-bd_dom"/>
</dbReference>
<accession>A0A1Y1HNB8</accession>
<evidence type="ECO:0000313" key="7">
    <source>
        <dbReference type="Proteomes" id="UP000054558"/>
    </source>
</evidence>
<feature type="transmembrane region" description="Helical" evidence="4">
    <location>
        <begin position="238"/>
        <end position="271"/>
    </location>
</feature>
<dbReference type="PANTHER" id="PTHR45651:SF14">
    <property type="entry name" value="CYCLIC NUCLEOTIDE-GATED ION CHANNEL 4"/>
    <property type="match status" value="1"/>
</dbReference>
<keyword evidence="1" id="KW-0813">Transport</keyword>
<proteinExistence type="predicted"/>
<reference evidence="6 7" key="1">
    <citation type="journal article" date="2014" name="Nat. Commun.">
        <title>Klebsormidium flaccidum genome reveals primary factors for plant terrestrial adaptation.</title>
        <authorList>
            <person name="Hori K."/>
            <person name="Maruyama F."/>
            <person name="Fujisawa T."/>
            <person name="Togashi T."/>
            <person name="Yamamoto N."/>
            <person name="Seo M."/>
            <person name="Sato S."/>
            <person name="Yamada T."/>
            <person name="Mori H."/>
            <person name="Tajima N."/>
            <person name="Moriyama T."/>
            <person name="Ikeuchi M."/>
            <person name="Watanabe M."/>
            <person name="Wada H."/>
            <person name="Kobayashi K."/>
            <person name="Saito M."/>
            <person name="Masuda T."/>
            <person name="Sasaki-Sekimoto Y."/>
            <person name="Mashiguchi K."/>
            <person name="Awai K."/>
            <person name="Shimojima M."/>
            <person name="Masuda S."/>
            <person name="Iwai M."/>
            <person name="Nobusawa T."/>
            <person name="Narise T."/>
            <person name="Kondo S."/>
            <person name="Saito H."/>
            <person name="Sato R."/>
            <person name="Murakawa M."/>
            <person name="Ihara Y."/>
            <person name="Oshima-Yamada Y."/>
            <person name="Ohtaka K."/>
            <person name="Satoh M."/>
            <person name="Sonobe K."/>
            <person name="Ishii M."/>
            <person name="Ohtani R."/>
            <person name="Kanamori-Sato M."/>
            <person name="Honoki R."/>
            <person name="Miyazaki D."/>
            <person name="Mochizuki H."/>
            <person name="Umetsu J."/>
            <person name="Higashi K."/>
            <person name="Shibata D."/>
            <person name="Kamiya Y."/>
            <person name="Sato N."/>
            <person name="Nakamura Y."/>
            <person name="Tabata S."/>
            <person name="Ida S."/>
            <person name="Kurokawa K."/>
            <person name="Ohta H."/>
        </authorList>
    </citation>
    <scope>NUCLEOTIDE SEQUENCE [LARGE SCALE GENOMIC DNA]</scope>
    <source>
        <strain evidence="6 7">NIES-2285</strain>
    </source>
</reference>
<feature type="transmembrane region" description="Helical" evidence="4">
    <location>
        <begin position="207"/>
        <end position="226"/>
    </location>
</feature>
<feature type="transmembrane region" description="Helical" evidence="4">
    <location>
        <begin position="118"/>
        <end position="140"/>
    </location>
</feature>
<gene>
    <name evidence="6" type="ORF">KFL_000070170</name>
</gene>
<dbReference type="Gene3D" id="2.60.120.10">
    <property type="entry name" value="Jelly Rolls"/>
    <property type="match status" value="1"/>
</dbReference>
<keyword evidence="4" id="KW-1133">Transmembrane helix</keyword>
<dbReference type="InterPro" id="IPR018490">
    <property type="entry name" value="cNMP-bd_dom_sf"/>
</dbReference>
<dbReference type="InterPro" id="IPR014710">
    <property type="entry name" value="RmlC-like_jellyroll"/>
</dbReference>
<evidence type="ECO:0000256" key="2">
    <source>
        <dbReference type="ARBA" id="ARBA00023303"/>
    </source>
</evidence>
<evidence type="ECO:0000259" key="5">
    <source>
        <dbReference type="PROSITE" id="PS50042"/>
    </source>
</evidence>
<dbReference type="AlphaFoldDB" id="A0A1Y1HNB8"/>
<feature type="region of interest" description="Disordered" evidence="3">
    <location>
        <begin position="642"/>
        <end position="662"/>
    </location>
</feature>
<dbReference type="PROSITE" id="PS50042">
    <property type="entry name" value="CNMP_BINDING_3"/>
    <property type="match status" value="1"/>
</dbReference>
<dbReference type="SUPFAM" id="SSF51206">
    <property type="entry name" value="cAMP-binding domain-like"/>
    <property type="match status" value="1"/>
</dbReference>
<feature type="transmembrane region" description="Helical" evidence="4">
    <location>
        <begin position="85"/>
        <end position="106"/>
    </location>
</feature>
<evidence type="ECO:0000256" key="4">
    <source>
        <dbReference type="SAM" id="Phobius"/>
    </source>
</evidence>
<evidence type="ECO:0000256" key="3">
    <source>
        <dbReference type="SAM" id="MobiDB-lite"/>
    </source>
</evidence>
<dbReference type="EMBL" id="DF236956">
    <property type="protein sequence ID" value="GAQ78047.1"/>
    <property type="molecule type" value="Genomic_DNA"/>
</dbReference>
<dbReference type="GO" id="GO:0034220">
    <property type="term" value="P:monoatomic ion transmembrane transport"/>
    <property type="evidence" value="ECO:0007669"/>
    <property type="project" value="UniProtKB-KW"/>
</dbReference>
<keyword evidence="4" id="KW-0812">Transmembrane</keyword>
<sequence length="679" mass="77347">MGGRNRIRPLENADNPSSERRDSEVESGPAEWKVYGRRHRGGSSGELQFFEEVEDQPLRRAGKRWLWFDTVLNPHSKAIMVWNRVFLLSLLSGTVVDPLFFYLLAVDLSELCVYVHEPFAIAVTVLRTMNDVLYILNMWLQFRTAYVSRSSLKLGIGALVTSPRKVAMNYVHVLRGGLALDILVILPCPQFTIWILVPHLMTSGSTASATTVLLFALLVQFIIRLFRYCALVRRMQRVVGYIFWGSWWGFVLNLAAYVTAAHVFGALWYLFAVARVHSCLAHKCDQTPGCTHYILGCDPPIEMVHHPHFSAARAAWTGNLNVTTECITDAKSFHHGIYWNALPLVVGTSVAEKIAFPIFWGLMTLSSFCNSLTPTDNLPETLFSIVLVLSGLLLFSALIGNIQVFFQSLWIRVDRMRSRRQDLEWWMARRQLPRPLQERVDDYEQQHWSATRGIDEENMIADLPEGLRRDIKRYLCLDLVKKIPLFSYTDPLLLDILCERLRPVLFTRGLVLVRDGEPVRRLLLLVRGRLRNVHSVGGRASVAILGPGDFTGEELLTWGLARTVDQHRLPLSTASLECVDTVEAFALEAEDLMYVTSHFQQRLQSKKLRHTIRHYSPHWRTWAAVTIQLTWRRFKAAAASRGPRTASGLVPVPGQPTDDPTRDKLRMYTAMFTSPKPQD</sequence>
<dbReference type="STRING" id="105231.A0A1Y1HNB8"/>
<dbReference type="PANTHER" id="PTHR45651">
    <property type="entry name" value="CYCLIC NUCLEOTIDE-GATED ION CHANNEL 15-RELATED-RELATED"/>
    <property type="match status" value="1"/>
</dbReference>
<evidence type="ECO:0000313" key="6">
    <source>
        <dbReference type="EMBL" id="GAQ78047.1"/>
    </source>
</evidence>
<keyword evidence="1" id="KW-0406">Ion transport</keyword>
<keyword evidence="7" id="KW-1185">Reference proteome</keyword>
<keyword evidence="4" id="KW-0472">Membrane</keyword>